<dbReference type="GO" id="GO:0035434">
    <property type="term" value="P:copper ion transmembrane transport"/>
    <property type="evidence" value="ECO:0007669"/>
    <property type="project" value="UniProtKB-ARBA"/>
</dbReference>
<dbReference type="InterPro" id="IPR018108">
    <property type="entry name" value="MCP_transmembrane"/>
</dbReference>
<evidence type="ECO:0000256" key="6">
    <source>
        <dbReference type="ARBA" id="ARBA00022792"/>
    </source>
</evidence>
<comment type="subcellular location">
    <subcellularLocation>
        <location evidence="1">Mitochondrion inner membrane</location>
        <topology evidence="1">Multi-pass membrane protein</topology>
    </subcellularLocation>
</comment>
<feature type="region of interest" description="Disordered" evidence="13">
    <location>
        <begin position="40"/>
        <end position="61"/>
    </location>
</feature>
<dbReference type="Pfam" id="PF00153">
    <property type="entry name" value="Mito_carr"/>
    <property type="match status" value="3"/>
</dbReference>
<organism evidence="14 15">
    <name type="scientific">Geotrichum candidum</name>
    <name type="common">Oospora lactis</name>
    <name type="synonym">Dipodascus geotrichum</name>
    <dbReference type="NCBI Taxonomy" id="1173061"/>
    <lineage>
        <taxon>Eukaryota</taxon>
        <taxon>Fungi</taxon>
        <taxon>Dikarya</taxon>
        <taxon>Ascomycota</taxon>
        <taxon>Saccharomycotina</taxon>
        <taxon>Dipodascomycetes</taxon>
        <taxon>Dipodascales</taxon>
        <taxon>Dipodascaceae</taxon>
        <taxon>Geotrichum</taxon>
    </lineage>
</organism>
<dbReference type="Gene3D" id="1.20.120.20">
    <property type="entry name" value="Apolipoprotein"/>
    <property type="match status" value="1"/>
</dbReference>
<keyword evidence="4 11" id="KW-0812">Transmembrane</keyword>
<evidence type="ECO:0000256" key="10">
    <source>
        <dbReference type="ARBA" id="ARBA00054508"/>
    </source>
</evidence>
<sequence>MDDSIKQIDDTLNEAVVKATGWLSSVSKDASKAASNATEKISHLSTDTHNKATETKNNLRNTVSDYKDSAASQASNFVGDAKESAYDASQAANQKVSQLSNNARQQVADIAKGAESELSSLIKNIEPPKPSIPLYSSEYFATCALGGILACGLTHSAVTPLDLVKCRLQVDPTLYKGNFHAWKSILTNEGAGALFTGLGATFIGYSLQGAGKYGFYEYFKYQYSRIVGKDIANNYTSLIYLSASASAEFIADIFLCPWEAIKVKTQTSIPPYASSVLDGYRKLAATGGFYGGLTPLWLRQIPYTMVKFATFEKTVEAIYSYLPRSKEQYSLVAQTGVSFLGGYIAGIFCAIVSHPADVMVSKVNAEREAGETTGAAVSRIYSRIGFGGLWNGLPVRIIMIGTLTGMQWLLYDSFKAYVGLPTTGSAKK</sequence>
<feature type="compositionally biased region" description="Basic and acidic residues" evidence="13">
    <location>
        <begin position="40"/>
        <end position="54"/>
    </location>
</feature>
<evidence type="ECO:0000256" key="4">
    <source>
        <dbReference type="ARBA" id="ARBA00022692"/>
    </source>
</evidence>
<dbReference type="PROSITE" id="PS50920">
    <property type="entry name" value="SOLCAR"/>
    <property type="match status" value="3"/>
</dbReference>
<dbReference type="EMBL" id="CCBN010000016">
    <property type="protein sequence ID" value="CDO56596.1"/>
    <property type="molecule type" value="Genomic_DNA"/>
</dbReference>
<evidence type="ECO:0000313" key="14">
    <source>
        <dbReference type="EMBL" id="CDO56596.1"/>
    </source>
</evidence>
<keyword evidence="6" id="KW-0999">Mitochondrion inner membrane</keyword>
<keyword evidence="3 12" id="KW-0813">Transport</keyword>
<keyword evidence="9 11" id="KW-0472">Membrane</keyword>
<evidence type="ECO:0000256" key="12">
    <source>
        <dbReference type="RuleBase" id="RU000488"/>
    </source>
</evidence>
<dbReference type="PANTHER" id="PTHR45671:SF10">
    <property type="entry name" value="SOLUTE CARRIER FAMILY 25 MEMBER 3"/>
    <property type="match status" value="1"/>
</dbReference>
<keyword evidence="5" id="KW-0677">Repeat</keyword>
<evidence type="ECO:0000256" key="3">
    <source>
        <dbReference type="ARBA" id="ARBA00022448"/>
    </source>
</evidence>
<dbReference type="GO" id="GO:1990547">
    <property type="term" value="P:mitochondrial phosphate ion transmembrane transport"/>
    <property type="evidence" value="ECO:0007669"/>
    <property type="project" value="InterPro"/>
</dbReference>
<dbReference type="STRING" id="1173061.A0A0J9XGX8"/>
<feature type="repeat" description="Solcar" evidence="11">
    <location>
        <begin position="235"/>
        <end position="317"/>
    </location>
</feature>
<dbReference type="AlphaFoldDB" id="A0A0J9XGX8"/>
<evidence type="ECO:0000256" key="11">
    <source>
        <dbReference type="PROSITE-ProRule" id="PRU00282"/>
    </source>
</evidence>
<dbReference type="Proteomes" id="UP000242525">
    <property type="component" value="Unassembled WGS sequence"/>
</dbReference>
<dbReference type="FunFam" id="1.50.40.10:FF:000076">
    <property type="entry name" value="Mitochondrial phosphate carrier protein 2"/>
    <property type="match status" value="1"/>
</dbReference>
<keyword evidence="15" id="KW-1185">Reference proteome</keyword>
<accession>A0A0J9XGX8</accession>
<proteinExistence type="inferred from homology"/>
<comment type="function">
    <text evidence="10">Transport of phosphate groups from the cytosol to the mitochondrial matrix.</text>
</comment>
<evidence type="ECO:0000313" key="15">
    <source>
        <dbReference type="Proteomes" id="UP000242525"/>
    </source>
</evidence>
<dbReference type="GO" id="GO:0005315">
    <property type="term" value="F:phosphate transmembrane transporter activity"/>
    <property type="evidence" value="ECO:0007669"/>
    <property type="project" value="InterPro"/>
</dbReference>
<feature type="repeat" description="Solcar" evidence="11">
    <location>
        <begin position="138"/>
        <end position="222"/>
    </location>
</feature>
<comment type="similarity">
    <text evidence="2 12">Belongs to the mitochondrial carrier (TC 2.A.29) family.</text>
</comment>
<evidence type="ECO:0000256" key="5">
    <source>
        <dbReference type="ARBA" id="ARBA00022737"/>
    </source>
</evidence>
<evidence type="ECO:0000256" key="1">
    <source>
        <dbReference type="ARBA" id="ARBA00004448"/>
    </source>
</evidence>
<dbReference type="OrthoDB" id="427452at2759"/>
<dbReference type="SUPFAM" id="SSF103506">
    <property type="entry name" value="Mitochondrial carrier"/>
    <property type="match status" value="1"/>
</dbReference>
<keyword evidence="8" id="KW-0496">Mitochondrion</keyword>
<name>A0A0J9XGX8_GEOCN</name>
<evidence type="ECO:0000256" key="9">
    <source>
        <dbReference type="ARBA" id="ARBA00023136"/>
    </source>
</evidence>
<gene>
    <name evidence="14" type="ORF">BN980_GECA16s00081g</name>
</gene>
<dbReference type="InterPro" id="IPR044677">
    <property type="entry name" value="SLC25A3/Pic2/Mir1-like"/>
</dbReference>
<dbReference type="Gene3D" id="1.50.40.10">
    <property type="entry name" value="Mitochondrial carrier domain"/>
    <property type="match status" value="1"/>
</dbReference>
<comment type="caution">
    <text evidence="14">The sequence shown here is derived from an EMBL/GenBank/DDBJ whole genome shotgun (WGS) entry which is preliminary data.</text>
</comment>
<feature type="repeat" description="Solcar" evidence="11">
    <location>
        <begin position="333"/>
        <end position="417"/>
    </location>
</feature>
<dbReference type="GO" id="GO:0005743">
    <property type="term" value="C:mitochondrial inner membrane"/>
    <property type="evidence" value="ECO:0007669"/>
    <property type="project" value="UniProtKB-SubCell"/>
</dbReference>
<dbReference type="FunFam" id="1.50.40.10:FF:000131">
    <property type="entry name" value="Mitochondrial phosphate carrier protein 2"/>
    <property type="match status" value="1"/>
</dbReference>
<keyword evidence="7" id="KW-1133">Transmembrane helix</keyword>
<evidence type="ECO:0000256" key="7">
    <source>
        <dbReference type="ARBA" id="ARBA00022989"/>
    </source>
</evidence>
<evidence type="ECO:0000256" key="2">
    <source>
        <dbReference type="ARBA" id="ARBA00006375"/>
    </source>
</evidence>
<dbReference type="PANTHER" id="PTHR45671">
    <property type="entry name" value="SOLUTE CARRIER FAMILY 25 (MITOCHONDRIAL CARRIER PHOSPHATE CARRIER), MEMBER 3, LIKE-RELATED-RELATED"/>
    <property type="match status" value="1"/>
</dbReference>
<dbReference type="InterPro" id="IPR023395">
    <property type="entry name" value="MCP_dom_sf"/>
</dbReference>
<protein>
    <submittedName>
        <fullName evidence="14">Similar to Saccharomyces cerevisiae YER053C PIC2 Mitochondrial phosphate carrier</fullName>
    </submittedName>
</protein>
<evidence type="ECO:0000256" key="13">
    <source>
        <dbReference type="SAM" id="MobiDB-lite"/>
    </source>
</evidence>
<reference evidence="14" key="1">
    <citation type="submission" date="2014-03" db="EMBL/GenBank/DDBJ databases">
        <authorList>
            <person name="Casaregola S."/>
        </authorList>
    </citation>
    <scope>NUCLEOTIDE SEQUENCE [LARGE SCALE GENOMIC DNA]</scope>
    <source>
        <strain evidence="14">CLIB 918</strain>
    </source>
</reference>
<evidence type="ECO:0000256" key="8">
    <source>
        <dbReference type="ARBA" id="ARBA00023128"/>
    </source>
</evidence>